<dbReference type="GO" id="GO:0005524">
    <property type="term" value="F:ATP binding"/>
    <property type="evidence" value="ECO:0007669"/>
    <property type="project" value="UniProtKB-KW"/>
</dbReference>
<dbReference type="EMBL" id="VWRR01000003">
    <property type="protein sequence ID" value="KAF6004530.1"/>
    <property type="molecule type" value="Genomic_DNA"/>
</dbReference>
<evidence type="ECO:0000256" key="1">
    <source>
        <dbReference type="ARBA" id="ARBA00010322"/>
    </source>
</evidence>
<dbReference type="Proteomes" id="UP000530660">
    <property type="component" value="Unassembled WGS sequence"/>
</dbReference>
<comment type="caution">
    <text evidence="5">The sequence shown here is derived from an EMBL/GenBank/DDBJ whole genome shotgun (WGS) entry which is preliminary data.</text>
</comment>
<reference evidence="5 6" key="1">
    <citation type="journal article" date="2020" name="J. Phycol.">
        <title>Comparative genome analysis reveals Cyanidiococcus gen. nov., a new extremophilic red algal genus sister to Cyanidioschyzon (Cyanidioschyzonaceae, Rhodophyta).</title>
        <authorList>
            <person name="Liu S.-L."/>
            <person name="Chiang Y.-R."/>
            <person name="Yoon H.S."/>
            <person name="Fu H.-Y."/>
        </authorList>
    </citation>
    <scope>NUCLEOTIDE SEQUENCE [LARGE SCALE GENOMIC DNA]</scope>
    <source>
        <strain evidence="5 6">THAL066</strain>
    </source>
</reference>
<evidence type="ECO:0000313" key="5">
    <source>
        <dbReference type="EMBL" id="KAF6004530.1"/>
    </source>
</evidence>
<dbReference type="Pfam" id="PF03969">
    <property type="entry name" value="AFG1_ATPase"/>
    <property type="match status" value="1"/>
</dbReference>
<feature type="region of interest" description="Disordered" evidence="4">
    <location>
        <begin position="537"/>
        <end position="564"/>
    </location>
</feature>
<comment type="similarity">
    <text evidence="1">Belongs to the AFG1 ATPase family.</text>
</comment>
<dbReference type="PANTHER" id="PTHR12169:SF6">
    <property type="entry name" value="AFG1-LIKE ATPASE"/>
    <property type="match status" value="1"/>
</dbReference>
<dbReference type="PANTHER" id="PTHR12169">
    <property type="entry name" value="ATPASE N2B"/>
    <property type="match status" value="1"/>
</dbReference>
<evidence type="ECO:0000256" key="2">
    <source>
        <dbReference type="ARBA" id="ARBA00022741"/>
    </source>
</evidence>
<sequence length="564" mass="63880">MALWSMWRTSAARASRLGFWQRVTDVSETRLDGVQRATAACRGFLREQRVETAVGKWTLRREQHWDYHLLSLAKLRRQRFALGPDASPSSRQAWRSLSQSSVDCDTRKRALRSLGSYVGAAGAKSLEAAYLKLIGSRGYQWDTAQINALRVLQIVCDGVAEWTPEHPSREATPPNPPKGAYLWSTLPGTGKTMLMELFYEYISVQRKRRAHFSAFMAEIHRRLHELRNAPRMQAREPRRPGMAQRLFGALFGNGPVAEEQLPGPIQNPIDVVASEIAHSSWLLCLDEMQVTDIADAMVLRRFYEAFRAHGGVLVTTSNRAPTNLYENGLQRDLFLPFIEALQQDCYAHKVDGRVDYRMQTLLEENADASSLPLYIFPLTAANRQRFERLLQVLAKDHVDTLDQGTAKASLYETVVIRVLARNLVVGRAVPRAFIVRFRFEELCDRPLAAADYIALAERFQTFFLEDIPSCIKDRNIARRFITLVDILYDRRARLICLAESAPENLFQIADEKSDEAFAAQRCVSRIMDMQTKAYMEGPLRNDGARNRPKASSHLSVGAASSLTS</sequence>
<name>A0A7J7IP74_9RHOD</name>
<keyword evidence="3" id="KW-0067">ATP-binding</keyword>
<dbReference type="InterPro" id="IPR027417">
    <property type="entry name" value="P-loop_NTPase"/>
</dbReference>
<keyword evidence="6" id="KW-1185">Reference proteome</keyword>
<accession>A0A7J7IP74</accession>
<keyword evidence="2" id="KW-0547">Nucleotide-binding</keyword>
<evidence type="ECO:0000256" key="4">
    <source>
        <dbReference type="SAM" id="MobiDB-lite"/>
    </source>
</evidence>
<dbReference type="OrthoDB" id="548867at2759"/>
<dbReference type="GO" id="GO:0016887">
    <property type="term" value="F:ATP hydrolysis activity"/>
    <property type="evidence" value="ECO:0007669"/>
    <property type="project" value="InterPro"/>
</dbReference>
<evidence type="ECO:0000256" key="3">
    <source>
        <dbReference type="ARBA" id="ARBA00022840"/>
    </source>
</evidence>
<dbReference type="SUPFAM" id="SSF52540">
    <property type="entry name" value="P-loop containing nucleoside triphosphate hydrolases"/>
    <property type="match status" value="1"/>
</dbReference>
<dbReference type="AlphaFoldDB" id="A0A7J7IP74"/>
<dbReference type="InterPro" id="IPR005654">
    <property type="entry name" value="ATPase_AFG1-like"/>
</dbReference>
<gene>
    <name evidence="5" type="primary">LACE1</name>
    <name evidence="5" type="ORF">F1559_003862</name>
</gene>
<dbReference type="GO" id="GO:0005739">
    <property type="term" value="C:mitochondrion"/>
    <property type="evidence" value="ECO:0007669"/>
    <property type="project" value="TreeGrafter"/>
</dbReference>
<dbReference type="NCBIfam" id="NF040713">
    <property type="entry name" value="ZapE"/>
    <property type="match status" value="1"/>
</dbReference>
<dbReference type="Gene3D" id="3.40.50.300">
    <property type="entry name" value="P-loop containing nucleotide triphosphate hydrolases"/>
    <property type="match status" value="1"/>
</dbReference>
<protein>
    <submittedName>
        <fullName evidence="5">Lactation elevated protein 1</fullName>
    </submittedName>
</protein>
<proteinExistence type="inferred from homology"/>
<evidence type="ECO:0000313" key="6">
    <source>
        <dbReference type="Proteomes" id="UP000530660"/>
    </source>
</evidence>
<organism evidence="5 6">
    <name type="scientific">Cyanidiococcus yangmingshanensis</name>
    <dbReference type="NCBI Taxonomy" id="2690220"/>
    <lineage>
        <taxon>Eukaryota</taxon>
        <taxon>Rhodophyta</taxon>
        <taxon>Bangiophyceae</taxon>
        <taxon>Cyanidiales</taxon>
        <taxon>Cyanidiaceae</taxon>
        <taxon>Cyanidiococcus</taxon>
    </lineage>
</organism>
<feature type="compositionally biased region" description="Polar residues" evidence="4">
    <location>
        <begin position="552"/>
        <end position="564"/>
    </location>
</feature>